<reference evidence="7" key="3">
    <citation type="journal article" date="2018" name="Mol. Plant Microbe Interact.">
        <title>Genome sequence resources for the wheat stripe rust pathogen (Puccinia striiformis f. sp. tritici) and the barley stripe rust pathogen (Puccinia striiformis f. sp. hordei).</title>
        <authorList>
            <person name="Xia C."/>
            <person name="Wang M."/>
            <person name="Yin C."/>
            <person name="Cornejo O.E."/>
            <person name="Hulbert S.H."/>
            <person name="Chen X."/>
        </authorList>
    </citation>
    <scope>NUCLEOTIDE SEQUENCE [LARGE SCALE GENOMIC DNA]</scope>
    <source>
        <strain evidence="7">93TX-2</strain>
    </source>
</reference>
<dbReference type="GO" id="GO:0009251">
    <property type="term" value="P:glucan catabolic process"/>
    <property type="evidence" value="ECO:0007669"/>
    <property type="project" value="TreeGrafter"/>
</dbReference>
<dbReference type="SUPFAM" id="SSF51445">
    <property type="entry name" value="(Trans)glycosidases"/>
    <property type="match status" value="3"/>
</dbReference>
<keyword evidence="2" id="KW-0378">Hydrolase</keyword>
<comment type="caution">
    <text evidence="6">The sequence shown here is derived from an EMBL/GenBank/DDBJ whole genome shotgun (WGS) entry which is preliminary data.</text>
</comment>
<dbReference type="PANTHER" id="PTHR31297:SF42">
    <property type="entry name" value="GLYCOSIDE HYDROLASE FAMILY 5 DOMAIN-CONTAINING PROTEIN"/>
    <property type="match status" value="1"/>
</dbReference>
<keyword evidence="3" id="KW-0326">Glycosidase</keyword>
<dbReference type="InterPro" id="IPR050386">
    <property type="entry name" value="Glycosyl_hydrolase_5"/>
</dbReference>
<dbReference type="Proteomes" id="UP000238274">
    <property type="component" value="Unassembled WGS sequence"/>
</dbReference>
<evidence type="ECO:0000256" key="4">
    <source>
        <dbReference type="SAM" id="MobiDB-lite"/>
    </source>
</evidence>
<feature type="signal peptide" evidence="5">
    <location>
        <begin position="1"/>
        <end position="21"/>
    </location>
</feature>
<dbReference type="AlphaFoldDB" id="A0A2S4VR59"/>
<organism evidence="6 7">
    <name type="scientific">Puccinia striiformis</name>
    <dbReference type="NCBI Taxonomy" id="27350"/>
    <lineage>
        <taxon>Eukaryota</taxon>
        <taxon>Fungi</taxon>
        <taxon>Dikarya</taxon>
        <taxon>Basidiomycota</taxon>
        <taxon>Pucciniomycotina</taxon>
        <taxon>Pucciniomycetes</taxon>
        <taxon>Pucciniales</taxon>
        <taxon>Pucciniaceae</taxon>
        <taxon>Puccinia</taxon>
    </lineage>
</organism>
<dbReference type="OrthoDB" id="1887033at2759"/>
<reference evidence="6 7" key="1">
    <citation type="submission" date="2017-12" db="EMBL/GenBank/DDBJ databases">
        <title>Gene loss provides genomic basis for host adaptation in cereal stripe rust fungi.</title>
        <authorList>
            <person name="Xia C."/>
        </authorList>
    </citation>
    <scope>NUCLEOTIDE SEQUENCE [LARGE SCALE GENOMIC DNA]</scope>
    <source>
        <strain evidence="6 7">93TX-2</strain>
    </source>
</reference>
<comment type="similarity">
    <text evidence="1">Belongs to the glycosyl hydrolase 5 (cellulase A) family.</text>
</comment>
<evidence type="ECO:0000256" key="1">
    <source>
        <dbReference type="ARBA" id="ARBA00005641"/>
    </source>
</evidence>
<dbReference type="VEuPathDB" id="FungiDB:PSTT_13642"/>
<evidence type="ECO:0000256" key="5">
    <source>
        <dbReference type="SAM" id="SignalP"/>
    </source>
</evidence>
<keyword evidence="5" id="KW-0732">Signal</keyword>
<dbReference type="GO" id="GO:0008422">
    <property type="term" value="F:beta-glucosidase activity"/>
    <property type="evidence" value="ECO:0007669"/>
    <property type="project" value="TreeGrafter"/>
</dbReference>
<evidence type="ECO:0000256" key="3">
    <source>
        <dbReference type="ARBA" id="ARBA00023295"/>
    </source>
</evidence>
<gene>
    <name evidence="6" type="ORF">PSHT_08263</name>
</gene>
<keyword evidence="7" id="KW-1185">Reference proteome</keyword>
<sequence length="1063" mass="118483">MRTFQQVSLASLALIASRAMGRLPETYKYGTSIGGWLLSEPWMNPVEWARMGGEYCPVDSASCAASEWSLARKLGQTAANDAFLKHWQTWFTQDHVDQLKALKLDHVRIPLGFVSGSSDLNKYIKKLMRDSFGKWIVEELVEAPAELYAQGGWMELRRGLRQLQDAGFHVTLDMHALPGVSTPNQMFAGKVTSDFQFYKDHNYQRALTWSAVMTSMSHLDPDFSSVVAIECLNEPLTDAKQYYSDFVTITRVIEFAIGVKCEADLRKSIQRLSQSKNAMAALRAAIPLIVTYAGKAKVGIDPKVLGILKGSLSNPSPVATAPAPVVTATITSRNSFPVIPRRSVSRSCLATMAMPKRWQWKGNSNSMANYTLGPAAYGDHMYFAYGGVAGPNITSYVTTVCALPYYEQAKEVGEVPYGHSEFSLATNFNATNDDLRAWGDAQRWTYNKEHFWTFWNFRLGQVSEPKLAQRTVETWSYLGAVEAGLWPRDPSQYFNPSICAPQSATIFARILPSSNLSVFYNHLRPMIFSYASVSLASLVLLASQAVAKLPASYKYGTNLGGWLLSEPWMNPVEWAEIGGEYCPTDSASCAASEWGLARKLGQKPANEAFLKHWKSWFTQDHVNQLKALKLDHVRIPLGFWIVEELVEAPAELYAQGGWMELKRGLRQLQDAGFHVTLDMHALPGVSASNQMFAGNVTSDVQFYKDHNYQRALTWSAVLTSMSHLDPDFSSVVAIECINEPLSDASLTPGLEQYYSDFVTITRVIEFAIGVKCEADLRKSIQRLSQSKNALAALRAAIPLIVTYAGKGKVDVDPKVLSVLKSSLSNPSPVATAPASTQTGNTHAIPRSKIHPAITSQKDILRRRSPVSDGQNSQSKHKSCLVTVAMPKRWQWKGASNSMANHTLGPAAYDDHMYFAYGGVADPNLKSYLSTMCNQQHYQDARKIGETPYGHGEFSLANNFNATHDQLRQWGDAQRYIFNQEQFWTFWSFRLGKVMEPKLSQMMIESWSYLGAVEAGIWPKDPTDFYNPSICKPYLKSPGSAAEPRHQTLWARFTGGFRILNHCH</sequence>
<feature type="region of interest" description="Disordered" evidence="4">
    <location>
        <begin position="854"/>
        <end position="877"/>
    </location>
</feature>
<evidence type="ECO:0000313" key="7">
    <source>
        <dbReference type="Proteomes" id="UP000238274"/>
    </source>
</evidence>
<evidence type="ECO:0000313" key="6">
    <source>
        <dbReference type="EMBL" id="POW11938.1"/>
    </source>
</evidence>
<protein>
    <submittedName>
        <fullName evidence="6">Uncharacterized protein</fullName>
    </submittedName>
</protein>
<feature type="chain" id="PRO_5015411278" evidence="5">
    <location>
        <begin position="22"/>
        <end position="1063"/>
    </location>
</feature>
<dbReference type="InterPro" id="IPR017853">
    <property type="entry name" value="GH"/>
</dbReference>
<dbReference type="VEuPathDB" id="FungiDB:PSHT_08263"/>
<dbReference type="GO" id="GO:0005576">
    <property type="term" value="C:extracellular region"/>
    <property type="evidence" value="ECO:0007669"/>
    <property type="project" value="TreeGrafter"/>
</dbReference>
<proteinExistence type="inferred from homology"/>
<reference evidence="7" key="2">
    <citation type="journal article" date="2018" name="BMC Genomics">
        <title>Genomic insights into host adaptation between the wheat stripe rust pathogen (Puccinia striiformis f. sp. tritici) and the barley stripe rust pathogen (Puccinia striiformis f. sp. hordei).</title>
        <authorList>
            <person name="Xia C."/>
            <person name="Wang M."/>
            <person name="Yin C."/>
            <person name="Cornejo O.E."/>
            <person name="Hulbert S.H."/>
            <person name="Chen X."/>
        </authorList>
    </citation>
    <scope>NUCLEOTIDE SEQUENCE [LARGE SCALE GENOMIC DNA]</scope>
    <source>
        <strain evidence="7">93TX-2</strain>
    </source>
</reference>
<dbReference type="PANTHER" id="PTHR31297">
    <property type="entry name" value="GLUCAN ENDO-1,6-BETA-GLUCOSIDASE B"/>
    <property type="match status" value="1"/>
</dbReference>
<dbReference type="EMBL" id="PKSM01000107">
    <property type="protein sequence ID" value="POW11938.1"/>
    <property type="molecule type" value="Genomic_DNA"/>
</dbReference>
<accession>A0A2S4VR59</accession>
<dbReference type="VEuPathDB" id="FungiDB:PSTT_13643"/>
<evidence type="ECO:0000256" key="2">
    <source>
        <dbReference type="ARBA" id="ARBA00022801"/>
    </source>
</evidence>
<dbReference type="GO" id="GO:0009986">
    <property type="term" value="C:cell surface"/>
    <property type="evidence" value="ECO:0007669"/>
    <property type="project" value="TreeGrafter"/>
</dbReference>
<name>A0A2S4VR59_9BASI</name>
<dbReference type="Gene3D" id="3.20.20.80">
    <property type="entry name" value="Glycosidases"/>
    <property type="match status" value="4"/>
</dbReference>